<dbReference type="PANTHER" id="PTHR47855">
    <property type="entry name" value="OS01G0525701 PROTEIN"/>
    <property type="match status" value="1"/>
</dbReference>
<evidence type="ECO:0000313" key="8">
    <source>
        <dbReference type="EMBL" id="WOH01676.1"/>
    </source>
</evidence>
<dbReference type="InterPro" id="IPR052153">
    <property type="entry name" value="DVL/RTFL_small_peptides"/>
</dbReference>
<dbReference type="AlphaFoldDB" id="A0AAF0X4L3"/>
<keyword evidence="6" id="KW-0472">Membrane</keyword>
<reference evidence="8" key="2">
    <citation type="submission" date="2022-03" db="EMBL/GenBank/DDBJ databases">
        <title>Draft title - Genomic analysis of global carrot germplasm unveils the trajectory of domestication and the origin of high carotenoid orange carrot.</title>
        <authorList>
            <person name="Iorizzo M."/>
            <person name="Ellison S."/>
            <person name="Senalik D."/>
            <person name="Macko-Podgorni A."/>
            <person name="Grzebelus D."/>
            <person name="Bostan H."/>
            <person name="Rolling W."/>
            <person name="Curaba J."/>
            <person name="Simon P."/>
        </authorList>
    </citation>
    <scope>NUCLEOTIDE SEQUENCE</scope>
    <source>
        <tissue evidence="8">Leaf</tissue>
    </source>
</reference>
<dbReference type="GO" id="GO:0008285">
    <property type="term" value="P:negative regulation of cell population proliferation"/>
    <property type="evidence" value="ECO:0007669"/>
    <property type="project" value="InterPro"/>
</dbReference>
<dbReference type="Pfam" id="PF08137">
    <property type="entry name" value="DVL"/>
    <property type="match status" value="1"/>
</dbReference>
<protein>
    <submittedName>
        <fullName evidence="8">Uncharacterized protein</fullName>
    </submittedName>
</protein>
<evidence type="ECO:0000256" key="6">
    <source>
        <dbReference type="ARBA" id="ARBA00023136"/>
    </source>
</evidence>
<accession>A0AAF0X4L3</accession>
<evidence type="ECO:0000256" key="7">
    <source>
        <dbReference type="ARBA" id="ARBA00024340"/>
    </source>
</evidence>
<comment type="similarity">
    <text evidence="7">Belongs to the DVL/RTFL small polypeptides family.</text>
</comment>
<organism evidence="8 9">
    <name type="scientific">Daucus carota subsp. sativus</name>
    <name type="common">Carrot</name>
    <dbReference type="NCBI Taxonomy" id="79200"/>
    <lineage>
        <taxon>Eukaryota</taxon>
        <taxon>Viridiplantae</taxon>
        <taxon>Streptophyta</taxon>
        <taxon>Embryophyta</taxon>
        <taxon>Tracheophyta</taxon>
        <taxon>Spermatophyta</taxon>
        <taxon>Magnoliopsida</taxon>
        <taxon>eudicotyledons</taxon>
        <taxon>Gunneridae</taxon>
        <taxon>Pentapetalae</taxon>
        <taxon>asterids</taxon>
        <taxon>campanulids</taxon>
        <taxon>Apiales</taxon>
        <taxon>Apiaceae</taxon>
        <taxon>Apioideae</taxon>
        <taxon>Scandiceae</taxon>
        <taxon>Daucinae</taxon>
        <taxon>Daucus</taxon>
        <taxon>Daucus sect. Daucus</taxon>
    </lineage>
</organism>
<name>A0AAF0X4L3_DAUCS</name>
<evidence type="ECO:0000256" key="2">
    <source>
        <dbReference type="ARBA" id="ARBA00022473"/>
    </source>
</evidence>
<evidence type="ECO:0000256" key="3">
    <source>
        <dbReference type="ARBA" id="ARBA00022475"/>
    </source>
</evidence>
<comment type="subcellular location">
    <subcellularLocation>
        <location evidence="1">Cell membrane</location>
        <topology evidence="1">Single-pass membrane protein</topology>
    </subcellularLocation>
</comment>
<dbReference type="PANTHER" id="PTHR47855:SF4">
    <property type="entry name" value="DVL FAMILY PROTEIN"/>
    <property type="match status" value="1"/>
</dbReference>
<proteinExistence type="inferred from homology"/>
<gene>
    <name evidence="8" type="ORF">DCAR_0521061</name>
</gene>
<keyword evidence="2" id="KW-0217">Developmental protein</keyword>
<evidence type="ECO:0000313" key="9">
    <source>
        <dbReference type="Proteomes" id="UP000077755"/>
    </source>
</evidence>
<sequence length="45" mass="5399">MAANSFSIGCAKARSWERCSKRIKQQRARVYIIWRCTVLLMNWHE</sequence>
<dbReference type="EMBL" id="CP093347">
    <property type="protein sequence ID" value="WOH01676.1"/>
    <property type="molecule type" value="Genomic_DNA"/>
</dbReference>
<keyword evidence="5" id="KW-1133">Transmembrane helix</keyword>
<keyword evidence="4" id="KW-0812">Transmembrane</keyword>
<dbReference type="GO" id="GO:0048367">
    <property type="term" value="P:shoot system development"/>
    <property type="evidence" value="ECO:0007669"/>
    <property type="project" value="UniProtKB-ARBA"/>
</dbReference>
<dbReference type="InterPro" id="IPR012552">
    <property type="entry name" value="DVL"/>
</dbReference>
<evidence type="ECO:0000256" key="5">
    <source>
        <dbReference type="ARBA" id="ARBA00022989"/>
    </source>
</evidence>
<keyword evidence="9" id="KW-1185">Reference proteome</keyword>
<dbReference type="Proteomes" id="UP000077755">
    <property type="component" value="Chromosome 5"/>
</dbReference>
<evidence type="ECO:0000256" key="1">
    <source>
        <dbReference type="ARBA" id="ARBA00004162"/>
    </source>
</evidence>
<dbReference type="GO" id="GO:0005886">
    <property type="term" value="C:plasma membrane"/>
    <property type="evidence" value="ECO:0007669"/>
    <property type="project" value="UniProtKB-SubCell"/>
</dbReference>
<reference evidence="8" key="1">
    <citation type="journal article" date="2016" name="Nat. Genet.">
        <title>A high-quality carrot genome assembly provides new insights into carotenoid accumulation and asterid genome evolution.</title>
        <authorList>
            <person name="Iorizzo M."/>
            <person name="Ellison S."/>
            <person name="Senalik D."/>
            <person name="Zeng P."/>
            <person name="Satapoomin P."/>
            <person name="Huang J."/>
            <person name="Bowman M."/>
            <person name="Iovene M."/>
            <person name="Sanseverino W."/>
            <person name="Cavagnaro P."/>
            <person name="Yildiz M."/>
            <person name="Macko-Podgorni A."/>
            <person name="Moranska E."/>
            <person name="Grzebelus E."/>
            <person name="Grzebelus D."/>
            <person name="Ashrafi H."/>
            <person name="Zheng Z."/>
            <person name="Cheng S."/>
            <person name="Spooner D."/>
            <person name="Van Deynze A."/>
            <person name="Simon P."/>
        </authorList>
    </citation>
    <scope>NUCLEOTIDE SEQUENCE</scope>
    <source>
        <tissue evidence="8">Leaf</tissue>
    </source>
</reference>
<keyword evidence="3" id="KW-1003">Cell membrane</keyword>
<evidence type="ECO:0000256" key="4">
    <source>
        <dbReference type="ARBA" id="ARBA00022692"/>
    </source>
</evidence>